<organism evidence="1 2">
    <name type="scientific">Evansella alkalicola</name>
    <dbReference type="NCBI Taxonomy" id="745819"/>
    <lineage>
        <taxon>Bacteria</taxon>
        <taxon>Bacillati</taxon>
        <taxon>Bacillota</taxon>
        <taxon>Bacilli</taxon>
        <taxon>Bacillales</taxon>
        <taxon>Bacillaceae</taxon>
        <taxon>Evansella</taxon>
    </lineage>
</organism>
<evidence type="ECO:0000313" key="2">
    <source>
        <dbReference type="Proteomes" id="UP000790580"/>
    </source>
</evidence>
<accession>A0ABS6JQB8</accession>
<evidence type="ECO:0000313" key="1">
    <source>
        <dbReference type="EMBL" id="MBU9720759.1"/>
    </source>
</evidence>
<sequence>MLVPEAIVWQGLRVLFRGNSERIGESTKFRGSYIYFVLETGKKRPVFVVLASGRII</sequence>
<dbReference type="Proteomes" id="UP000790580">
    <property type="component" value="Unassembled WGS sequence"/>
</dbReference>
<protein>
    <submittedName>
        <fullName evidence="1">Uncharacterized protein</fullName>
    </submittedName>
</protein>
<dbReference type="RefSeq" id="WP_216943312.1">
    <property type="nucleotide sequence ID" value="NZ_JAHQCR010000021.1"/>
</dbReference>
<comment type="caution">
    <text evidence="1">The sequence shown here is derived from an EMBL/GenBank/DDBJ whole genome shotgun (WGS) entry which is preliminary data.</text>
</comment>
<dbReference type="EMBL" id="JAHQCR010000021">
    <property type="protein sequence ID" value="MBU9720759.1"/>
    <property type="molecule type" value="Genomic_DNA"/>
</dbReference>
<proteinExistence type="predicted"/>
<gene>
    <name evidence="1" type="ORF">KS407_04775</name>
</gene>
<keyword evidence="2" id="KW-1185">Reference proteome</keyword>
<reference evidence="1 2" key="1">
    <citation type="submission" date="2021-06" db="EMBL/GenBank/DDBJ databases">
        <title>Bacillus sp. RD4P76, an endophyte from a halophyte.</title>
        <authorList>
            <person name="Sun J.-Q."/>
        </authorList>
    </citation>
    <scope>NUCLEOTIDE SEQUENCE [LARGE SCALE GENOMIC DNA]</scope>
    <source>
        <strain evidence="1 2">JCM 17098</strain>
    </source>
</reference>
<name>A0ABS6JQB8_9BACI</name>